<keyword evidence="2" id="KW-1185">Reference proteome</keyword>
<dbReference type="EMBL" id="BPLQ01003552">
    <property type="protein sequence ID" value="GIY01254.1"/>
    <property type="molecule type" value="Genomic_DNA"/>
</dbReference>
<accession>A0AAV4PYH8</accession>
<comment type="caution">
    <text evidence="1">The sequence shown here is derived from an EMBL/GenBank/DDBJ whole genome shotgun (WGS) entry which is preliminary data.</text>
</comment>
<protein>
    <submittedName>
        <fullName evidence="1">Uncharacterized protein</fullName>
    </submittedName>
</protein>
<dbReference type="AlphaFoldDB" id="A0AAV4PYH8"/>
<proteinExistence type="predicted"/>
<organism evidence="1 2">
    <name type="scientific">Caerostris darwini</name>
    <dbReference type="NCBI Taxonomy" id="1538125"/>
    <lineage>
        <taxon>Eukaryota</taxon>
        <taxon>Metazoa</taxon>
        <taxon>Ecdysozoa</taxon>
        <taxon>Arthropoda</taxon>
        <taxon>Chelicerata</taxon>
        <taxon>Arachnida</taxon>
        <taxon>Araneae</taxon>
        <taxon>Araneomorphae</taxon>
        <taxon>Entelegynae</taxon>
        <taxon>Araneoidea</taxon>
        <taxon>Araneidae</taxon>
        <taxon>Caerostris</taxon>
    </lineage>
</organism>
<evidence type="ECO:0000313" key="2">
    <source>
        <dbReference type="Proteomes" id="UP001054837"/>
    </source>
</evidence>
<reference evidence="1 2" key="1">
    <citation type="submission" date="2021-06" db="EMBL/GenBank/DDBJ databases">
        <title>Caerostris darwini draft genome.</title>
        <authorList>
            <person name="Kono N."/>
            <person name="Arakawa K."/>
        </authorList>
    </citation>
    <scope>NUCLEOTIDE SEQUENCE [LARGE SCALE GENOMIC DNA]</scope>
</reference>
<sequence>MLANSTALRPDITARVGNNVFIVDVTCSFAGNDSAFSDAYDNKTSKYESLIPLYQAQGLSATIVPFLVGALGSWCPWNDKFLKKFCTNFYLSGNY</sequence>
<evidence type="ECO:0000313" key="1">
    <source>
        <dbReference type="EMBL" id="GIY01254.1"/>
    </source>
</evidence>
<gene>
    <name evidence="1" type="primary">AVEN_156169_1</name>
    <name evidence="1" type="ORF">CDAR_213141</name>
</gene>
<dbReference type="Proteomes" id="UP001054837">
    <property type="component" value="Unassembled WGS sequence"/>
</dbReference>
<name>A0AAV4PYH8_9ARAC</name>